<reference evidence="1" key="1">
    <citation type="submission" date="2022-01" db="EMBL/GenBank/DDBJ databases">
        <authorList>
            <person name="King R."/>
        </authorList>
    </citation>
    <scope>NUCLEOTIDE SEQUENCE</scope>
</reference>
<dbReference type="Proteomes" id="UP001153620">
    <property type="component" value="Chromosome 2"/>
</dbReference>
<gene>
    <name evidence="1" type="ORF">CHIRRI_LOCUS7725</name>
</gene>
<accession>A0A9N9RW23</accession>
<name>A0A9N9RW23_9DIPT</name>
<reference evidence="1" key="2">
    <citation type="submission" date="2022-10" db="EMBL/GenBank/DDBJ databases">
        <authorList>
            <consortium name="ENA_rothamsted_submissions"/>
            <consortium name="culmorum"/>
            <person name="King R."/>
        </authorList>
    </citation>
    <scope>NUCLEOTIDE SEQUENCE</scope>
</reference>
<organism evidence="1 2">
    <name type="scientific">Chironomus riparius</name>
    <dbReference type="NCBI Taxonomy" id="315576"/>
    <lineage>
        <taxon>Eukaryota</taxon>
        <taxon>Metazoa</taxon>
        <taxon>Ecdysozoa</taxon>
        <taxon>Arthropoda</taxon>
        <taxon>Hexapoda</taxon>
        <taxon>Insecta</taxon>
        <taxon>Pterygota</taxon>
        <taxon>Neoptera</taxon>
        <taxon>Endopterygota</taxon>
        <taxon>Diptera</taxon>
        <taxon>Nematocera</taxon>
        <taxon>Chironomoidea</taxon>
        <taxon>Chironomidae</taxon>
        <taxon>Chironominae</taxon>
        <taxon>Chironomus</taxon>
    </lineage>
</organism>
<evidence type="ECO:0000313" key="1">
    <source>
        <dbReference type="EMBL" id="CAG9804846.1"/>
    </source>
</evidence>
<dbReference type="AlphaFoldDB" id="A0A9N9RW23"/>
<evidence type="ECO:0000313" key="2">
    <source>
        <dbReference type="Proteomes" id="UP001153620"/>
    </source>
</evidence>
<proteinExistence type="predicted"/>
<keyword evidence="2" id="KW-1185">Reference proteome</keyword>
<dbReference type="EMBL" id="OU895878">
    <property type="protein sequence ID" value="CAG9804846.1"/>
    <property type="molecule type" value="Genomic_DNA"/>
</dbReference>
<sequence>MFPIKSSTTINTSTVPANTMSPNVSTIKMNSSKAASTRIIHPKNVSCTNIPRSKMSTVKTSLSALPSKGKDFSKFRQALTTKTSLRSLHSTRKIANEVPSSTRMPLKSSFCLKIQQTKTLTSKVSLPTKTSTGMLATEVSSKEVIVALPSKGLLFENKVPSTKRMPQKKLSSANILQSKMQAKKNAFTPLPSKQMSSSKMKIKKRMKSKQISVVKSSPSCYRGITSSTNYNDLPFDHDQINSLLSKYVTSSSTYRSSRVCPTLPLKSPGFIRSVKKMCSWVRRKITCSSY</sequence>
<protein>
    <submittedName>
        <fullName evidence="1">Uncharacterized protein</fullName>
    </submittedName>
</protein>